<dbReference type="Proteomes" id="UP000813444">
    <property type="component" value="Unassembled WGS sequence"/>
</dbReference>
<proteinExistence type="predicted"/>
<accession>A0A8K0SHB1</accession>
<reference evidence="2" key="1">
    <citation type="journal article" date="2021" name="Nat. Commun.">
        <title>Genetic determinants of endophytism in the Arabidopsis root mycobiome.</title>
        <authorList>
            <person name="Mesny F."/>
            <person name="Miyauchi S."/>
            <person name="Thiergart T."/>
            <person name="Pickel B."/>
            <person name="Atanasova L."/>
            <person name="Karlsson M."/>
            <person name="Huettel B."/>
            <person name="Barry K.W."/>
            <person name="Haridas S."/>
            <person name="Chen C."/>
            <person name="Bauer D."/>
            <person name="Andreopoulos W."/>
            <person name="Pangilinan J."/>
            <person name="LaButti K."/>
            <person name="Riley R."/>
            <person name="Lipzen A."/>
            <person name="Clum A."/>
            <person name="Drula E."/>
            <person name="Henrissat B."/>
            <person name="Kohler A."/>
            <person name="Grigoriev I.V."/>
            <person name="Martin F.M."/>
            <person name="Hacquard S."/>
        </authorList>
    </citation>
    <scope>NUCLEOTIDE SEQUENCE</scope>
    <source>
        <strain evidence="2">MPI-CAGE-CH-0235</strain>
    </source>
</reference>
<gene>
    <name evidence="2" type="ORF">B0I35DRAFT_445672</name>
</gene>
<sequence length="209" mass="22114">MKLSDSTLAVAALFALSSAQATGTQHINVVISTINTIQASAGIQRLDRRQWEEVGWNNIPENVVQNVGEQCSTGISVFRELKPAVPTLEYSLADAMNSYLSAHPVDTTAAIAQCLGNIEVTGSLSSDWAEYTSTVSSYMSELASNMGDLVTACRDEEGLTSALMAPFQTMCTAFGEEIMEISGAPAVFRRPGLLIAVAAATVGITAFVL</sequence>
<name>A0A8K0SHB1_9HYPO</name>
<evidence type="ECO:0000313" key="2">
    <source>
        <dbReference type="EMBL" id="KAH7304195.1"/>
    </source>
</evidence>
<feature type="chain" id="PRO_5035478146" description="Infection structure specific protein" evidence="1">
    <location>
        <begin position="22"/>
        <end position="209"/>
    </location>
</feature>
<dbReference type="EMBL" id="JAGPNK010000025">
    <property type="protein sequence ID" value="KAH7304195.1"/>
    <property type="molecule type" value="Genomic_DNA"/>
</dbReference>
<comment type="caution">
    <text evidence="2">The sequence shown here is derived from an EMBL/GenBank/DDBJ whole genome shotgun (WGS) entry which is preliminary data.</text>
</comment>
<keyword evidence="1" id="KW-0732">Signal</keyword>
<evidence type="ECO:0008006" key="4">
    <source>
        <dbReference type="Google" id="ProtNLM"/>
    </source>
</evidence>
<protein>
    <recommendedName>
        <fullName evidence="4">Infection structure specific protein</fullName>
    </recommendedName>
</protein>
<keyword evidence="3" id="KW-1185">Reference proteome</keyword>
<evidence type="ECO:0000313" key="3">
    <source>
        <dbReference type="Proteomes" id="UP000813444"/>
    </source>
</evidence>
<dbReference type="AlphaFoldDB" id="A0A8K0SHB1"/>
<organism evidence="2 3">
    <name type="scientific">Stachybotrys elegans</name>
    <dbReference type="NCBI Taxonomy" id="80388"/>
    <lineage>
        <taxon>Eukaryota</taxon>
        <taxon>Fungi</taxon>
        <taxon>Dikarya</taxon>
        <taxon>Ascomycota</taxon>
        <taxon>Pezizomycotina</taxon>
        <taxon>Sordariomycetes</taxon>
        <taxon>Hypocreomycetidae</taxon>
        <taxon>Hypocreales</taxon>
        <taxon>Stachybotryaceae</taxon>
        <taxon>Stachybotrys</taxon>
    </lineage>
</organism>
<evidence type="ECO:0000256" key="1">
    <source>
        <dbReference type="SAM" id="SignalP"/>
    </source>
</evidence>
<feature type="signal peptide" evidence="1">
    <location>
        <begin position="1"/>
        <end position="21"/>
    </location>
</feature>